<proteinExistence type="predicted"/>
<feature type="transmembrane region" description="Helical" evidence="6">
    <location>
        <begin position="39"/>
        <end position="60"/>
    </location>
</feature>
<organism evidence="7 8">
    <name type="scientific">Pegethrix bostrychoides GSE-TBD4-15B</name>
    <dbReference type="NCBI Taxonomy" id="2839662"/>
    <lineage>
        <taxon>Bacteria</taxon>
        <taxon>Bacillati</taxon>
        <taxon>Cyanobacteriota</taxon>
        <taxon>Cyanophyceae</taxon>
        <taxon>Oculatellales</taxon>
        <taxon>Oculatellaceae</taxon>
        <taxon>Pegethrix</taxon>
    </lineage>
</organism>
<feature type="transmembrane region" description="Helical" evidence="6">
    <location>
        <begin position="107"/>
        <end position="134"/>
    </location>
</feature>
<comment type="subcellular location">
    <subcellularLocation>
        <location evidence="1">Cell membrane</location>
        <topology evidence="1">Multi-pass membrane protein</topology>
    </subcellularLocation>
</comment>
<comment type="caution">
    <text evidence="7">The sequence shown here is derived from an EMBL/GenBank/DDBJ whole genome shotgun (WGS) entry which is preliminary data.</text>
</comment>
<reference evidence="7" key="1">
    <citation type="submission" date="2021-05" db="EMBL/GenBank/DDBJ databases">
        <authorList>
            <person name="Pietrasiak N."/>
            <person name="Ward R."/>
            <person name="Stajich J.E."/>
            <person name="Kurbessoian T."/>
        </authorList>
    </citation>
    <scope>NUCLEOTIDE SEQUENCE</scope>
    <source>
        <strain evidence="7">GSE-TBD4-15B</strain>
    </source>
</reference>
<keyword evidence="5 6" id="KW-0472">Membrane</keyword>
<feature type="transmembrane region" description="Helical" evidence="6">
    <location>
        <begin position="66"/>
        <end position="87"/>
    </location>
</feature>
<gene>
    <name evidence="7" type="ORF">KME07_10830</name>
</gene>
<dbReference type="PANTHER" id="PTHR30086:SF20">
    <property type="entry name" value="ARGININE EXPORTER PROTEIN ARGO-RELATED"/>
    <property type="match status" value="1"/>
</dbReference>
<evidence type="ECO:0000313" key="7">
    <source>
        <dbReference type="EMBL" id="MBW4465917.1"/>
    </source>
</evidence>
<keyword evidence="4 6" id="KW-1133">Transmembrane helix</keyword>
<keyword evidence="3 6" id="KW-0812">Transmembrane</keyword>
<evidence type="ECO:0000256" key="5">
    <source>
        <dbReference type="ARBA" id="ARBA00023136"/>
    </source>
</evidence>
<dbReference type="GO" id="GO:0005886">
    <property type="term" value="C:plasma membrane"/>
    <property type="evidence" value="ECO:0007669"/>
    <property type="project" value="UniProtKB-SubCell"/>
</dbReference>
<dbReference type="EMBL" id="JAHHHV010000064">
    <property type="protein sequence ID" value="MBW4465917.1"/>
    <property type="molecule type" value="Genomic_DNA"/>
</dbReference>
<dbReference type="AlphaFoldDB" id="A0A951U5W0"/>
<dbReference type="Proteomes" id="UP000707356">
    <property type="component" value="Unassembled WGS sequence"/>
</dbReference>
<dbReference type="Pfam" id="PF01810">
    <property type="entry name" value="LysE"/>
    <property type="match status" value="1"/>
</dbReference>
<accession>A0A951U5W0</accession>
<dbReference type="InterPro" id="IPR001123">
    <property type="entry name" value="LeuE-type"/>
</dbReference>
<reference evidence="7" key="2">
    <citation type="journal article" date="2022" name="Microbiol. Resour. Announc.">
        <title>Metagenome Sequencing to Explore Phylogenomics of Terrestrial Cyanobacteria.</title>
        <authorList>
            <person name="Ward R.D."/>
            <person name="Stajich J.E."/>
            <person name="Johansen J.R."/>
            <person name="Huntemann M."/>
            <person name="Clum A."/>
            <person name="Foster B."/>
            <person name="Foster B."/>
            <person name="Roux S."/>
            <person name="Palaniappan K."/>
            <person name="Varghese N."/>
            <person name="Mukherjee S."/>
            <person name="Reddy T.B.K."/>
            <person name="Daum C."/>
            <person name="Copeland A."/>
            <person name="Chen I.A."/>
            <person name="Ivanova N.N."/>
            <person name="Kyrpides N.C."/>
            <person name="Shapiro N."/>
            <person name="Eloe-Fadrosh E.A."/>
            <person name="Pietrasiak N."/>
        </authorList>
    </citation>
    <scope>NUCLEOTIDE SEQUENCE</scope>
    <source>
        <strain evidence="7">GSE-TBD4-15B</strain>
    </source>
</reference>
<evidence type="ECO:0000256" key="3">
    <source>
        <dbReference type="ARBA" id="ARBA00022692"/>
    </source>
</evidence>
<dbReference type="GO" id="GO:0015171">
    <property type="term" value="F:amino acid transmembrane transporter activity"/>
    <property type="evidence" value="ECO:0007669"/>
    <property type="project" value="TreeGrafter"/>
</dbReference>
<feature type="transmembrane region" description="Helical" evidence="6">
    <location>
        <begin position="140"/>
        <end position="160"/>
    </location>
</feature>
<evidence type="ECO:0000256" key="6">
    <source>
        <dbReference type="SAM" id="Phobius"/>
    </source>
</evidence>
<name>A0A951U5W0_9CYAN</name>
<evidence type="ECO:0000313" key="8">
    <source>
        <dbReference type="Proteomes" id="UP000707356"/>
    </source>
</evidence>
<feature type="transmembrane region" description="Helical" evidence="6">
    <location>
        <begin position="6"/>
        <end position="27"/>
    </location>
</feature>
<protein>
    <submittedName>
        <fullName evidence="7">LysE family translocator</fullName>
    </submittedName>
</protein>
<evidence type="ECO:0000256" key="1">
    <source>
        <dbReference type="ARBA" id="ARBA00004651"/>
    </source>
</evidence>
<sequence length="201" mass="21117">MNDFFLRGLILGFSIAAPVGPIGVLAIRRTLAAGWRIGLATGLGAATADGVYGCIAGFGLTLVSGFLVGQAFWLKLFGGLFLCYLGMQTFRAKPAAEAASVKSRGLLEAYGSTFLLTLTNPATILSFSALFAGLGVADGSYFNASLLVLGVFCGSALWWLTLSSSVSLFRSRISSQLKWLNRISGLILLVFGIIALSSIPY</sequence>
<evidence type="ECO:0000256" key="2">
    <source>
        <dbReference type="ARBA" id="ARBA00022475"/>
    </source>
</evidence>
<dbReference type="PANTHER" id="PTHR30086">
    <property type="entry name" value="ARGININE EXPORTER PROTEIN ARGO"/>
    <property type="match status" value="1"/>
</dbReference>
<keyword evidence="2" id="KW-1003">Cell membrane</keyword>
<evidence type="ECO:0000256" key="4">
    <source>
        <dbReference type="ARBA" id="ARBA00022989"/>
    </source>
</evidence>
<feature type="transmembrane region" description="Helical" evidence="6">
    <location>
        <begin position="180"/>
        <end position="199"/>
    </location>
</feature>